<organism evidence="1 2">
    <name type="scientific">Bacillus cereus</name>
    <dbReference type="NCBI Taxonomy" id="1396"/>
    <lineage>
        <taxon>Bacteria</taxon>
        <taxon>Bacillati</taxon>
        <taxon>Bacillota</taxon>
        <taxon>Bacilli</taxon>
        <taxon>Bacillales</taxon>
        <taxon>Bacillaceae</taxon>
        <taxon>Bacillus</taxon>
        <taxon>Bacillus cereus group</taxon>
    </lineage>
</organism>
<dbReference type="Proteomes" id="UP001197806">
    <property type="component" value="Unassembled WGS sequence"/>
</dbReference>
<evidence type="ECO:0000313" key="1">
    <source>
        <dbReference type="EMBL" id="MBY0037450.1"/>
    </source>
</evidence>
<sequence length="48" mass="5621">MEAVAKKPTIKRSLKNKKNVIKPKVENGKVLLDRNNPLHRYIFNEEDC</sequence>
<gene>
    <name evidence="1" type="ORF">H7U08_12925</name>
</gene>
<dbReference type="RefSeq" id="WP_157404405.1">
    <property type="nucleotide sequence ID" value="NZ_JACLPZ010000011.1"/>
</dbReference>
<accession>A0AAW4QVU7</accession>
<proteinExistence type="predicted"/>
<evidence type="ECO:0000313" key="2">
    <source>
        <dbReference type="Proteomes" id="UP001197806"/>
    </source>
</evidence>
<dbReference type="AlphaFoldDB" id="A0AAW4QVU7"/>
<dbReference type="EMBL" id="JACLPZ010000011">
    <property type="protein sequence ID" value="MBY0037450.1"/>
    <property type="molecule type" value="Genomic_DNA"/>
</dbReference>
<name>A0AAW4QVU7_BACCE</name>
<protein>
    <submittedName>
        <fullName evidence="1">Uncharacterized protein</fullName>
    </submittedName>
</protein>
<comment type="caution">
    <text evidence="1">The sequence shown here is derived from an EMBL/GenBank/DDBJ whole genome shotgun (WGS) entry which is preliminary data.</text>
</comment>
<reference evidence="1" key="1">
    <citation type="submission" date="2020-08" db="EMBL/GenBank/DDBJ databases">
        <title>Fungal Genomes of the International Space Station.</title>
        <authorList>
            <person name="Seuylemezian A."/>
            <person name="Singh N.K."/>
            <person name="Wood J."/>
            <person name="Venkateswaran K."/>
        </authorList>
    </citation>
    <scope>NUCLEOTIDE SEQUENCE</scope>
    <source>
        <strain evidence="1">I2-B2</strain>
    </source>
</reference>